<dbReference type="Proteomes" id="UP000001554">
    <property type="component" value="Unplaced"/>
</dbReference>
<dbReference type="InterPro" id="IPR016187">
    <property type="entry name" value="CTDL_fold"/>
</dbReference>
<dbReference type="PROSITE" id="PS50041">
    <property type="entry name" value="C_TYPE_LECTIN_2"/>
    <property type="match status" value="1"/>
</dbReference>
<evidence type="ECO:0000259" key="1">
    <source>
        <dbReference type="PROSITE" id="PS50041"/>
    </source>
</evidence>
<evidence type="ECO:0000313" key="3">
    <source>
        <dbReference type="RefSeq" id="XP_035664614.1"/>
    </source>
</evidence>
<dbReference type="CDD" id="cd19941">
    <property type="entry name" value="TIL"/>
    <property type="match status" value="1"/>
</dbReference>
<name>A0A9J7HRK4_BRAFL</name>
<keyword evidence="2" id="KW-1185">Reference proteome</keyword>
<dbReference type="SMART" id="SM00034">
    <property type="entry name" value="CLECT"/>
    <property type="match status" value="1"/>
</dbReference>
<evidence type="ECO:0000313" key="2">
    <source>
        <dbReference type="Proteomes" id="UP000001554"/>
    </source>
</evidence>
<dbReference type="Pfam" id="PF00059">
    <property type="entry name" value="Lectin_C"/>
    <property type="match status" value="1"/>
</dbReference>
<feature type="non-terminal residue" evidence="3">
    <location>
        <position position="1"/>
    </location>
</feature>
<organism evidence="2 3">
    <name type="scientific">Branchiostoma floridae</name>
    <name type="common">Florida lancelet</name>
    <name type="synonym">Amphioxus</name>
    <dbReference type="NCBI Taxonomy" id="7739"/>
    <lineage>
        <taxon>Eukaryota</taxon>
        <taxon>Metazoa</taxon>
        <taxon>Chordata</taxon>
        <taxon>Cephalochordata</taxon>
        <taxon>Leptocardii</taxon>
        <taxon>Amphioxiformes</taxon>
        <taxon>Branchiostomatidae</taxon>
        <taxon>Branchiostoma</taxon>
    </lineage>
</organism>
<protein>
    <submittedName>
        <fullName evidence="3">Snaclec trimecetin subunit beta-like</fullName>
    </submittedName>
</protein>
<sequence length="214" mass="24160">VEGCQCDHGFVRSGQQCVPEEQCGCTDDEGRYYVLGERFEKDGHLCICETGNDIICQECDEGYRPALRDGVWGCHRVDYPAVPCPEGYGDKYGFGKCLYVHKRPLIYSEAEAYCQGMDGKIFQFDNEDDVNRIKTILPSAGFGIWVGLTDEDTEGTFVWADGPPLVSGDFSDWAPQPYVRNSAQSDCVVMKRRFNWQWVVRSCSKANYFACESN</sequence>
<dbReference type="RefSeq" id="XP_035664614.1">
    <property type="nucleotide sequence ID" value="XM_035808721.1"/>
</dbReference>
<dbReference type="Gene3D" id="3.10.100.10">
    <property type="entry name" value="Mannose-Binding Protein A, subunit A"/>
    <property type="match status" value="1"/>
</dbReference>
<dbReference type="AlphaFoldDB" id="A0A9J7HRK4"/>
<dbReference type="PANTHER" id="PTHR22801">
    <property type="entry name" value="LITHOSTATHINE"/>
    <property type="match status" value="1"/>
</dbReference>
<feature type="domain" description="C-type lectin" evidence="1">
    <location>
        <begin position="95"/>
        <end position="212"/>
    </location>
</feature>
<dbReference type="KEGG" id="bfo:118408101"/>
<dbReference type="SUPFAM" id="SSF56436">
    <property type="entry name" value="C-type lectin-like"/>
    <property type="match status" value="1"/>
</dbReference>
<dbReference type="InterPro" id="IPR016186">
    <property type="entry name" value="C-type_lectin-like/link_sf"/>
</dbReference>
<gene>
    <name evidence="3" type="primary">LOC118408101</name>
</gene>
<proteinExistence type="predicted"/>
<accession>A0A9J7HRK4</accession>
<dbReference type="InterPro" id="IPR050801">
    <property type="entry name" value="Ca-Dep_Lectins_ImmuneDev"/>
</dbReference>
<reference evidence="3" key="1">
    <citation type="submission" date="2025-08" db="UniProtKB">
        <authorList>
            <consortium name="RefSeq"/>
        </authorList>
    </citation>
    <scope>IDENTIFICATION</scope>
    <source>
        <strain evidence="3">S238N-H82</strain>
        <tissue evidence="3">Testes</tissue>
    </source>
</reference>
<dbReference type="CDD" id="cd00037">
    <property type="entry name" value="CLECT"/>
    <property type="match status" value="1"/>
</dbReference>
<dbReference type="OrthoDB" id="8950604at2759"/>
<dbReference type="PANTHER" id="PTHR22801:SF63">
    <property type="entry name" value="C-TYPE LECTIN DOMAIN-CONTAINING PROTEIN"/>
    <property type="match status" value="1"/>
</dbReference>
<dbReference type="InterPro" id="IPR001304">
    <property type="entry name" value="C-type_lectin-like"/>
</dbReference>
<dbReference type="GeneID" id="118408101"/>